<feature type="compositionally biased region" description="Low complexity" evidence="2">
    <location>
        <begin position="84"/>
        <end position="93"/>
    </location>
</feature>
<evidence type="ECO:0000313" key="4">
    <source>
        <dbReference type="EMBL" id="JAT49248.1"/>
    </source>
</evidence>
<dbReference type="PANTHER" id="PTHR47369">
    <property type="entry name" value="BTB/POZ DOMAIN-CONTAINING PROTEIN"/>
    <property type="match status" value="1"/>
</dbReference>
<dbReference type="Gene3D" id="3.30.710.10">
    <property type="entry name" value="Potassium Channel Kv1.1, Chain A"/>
    <property type="match status" value="1"/>
</dbReference>
<feature type="region of interest" description="Disordered" evidence="2">
    <location>
        <begin position="317"/>
        <end position="346"/>
    </location>
</feature>
<feature type="compositionally biased region" description="Polar residues" evidence="2">
    <location>
        <begin position="320"/>
        <end position="334"/>
    </location>
</feature>
<name>A0A1D1Y3T9_9ARAE</name>
<dbReference type="SUPFAM" id="SSF54695">
    <property type="entry name" value="POZ domain"/>
    <property type="match status" value="1"/>
</dbReference>
<feature type="region of interest" description="Disordered" evidence="2">
    <location>
        <begin position="13"/>
        <end position="53"/>
    </location>
</feature>
<comment type="pathway">
    <text evidence="1">Protein modification; protein ubiquitination.</text>
</comment>
<dbReference type="InterPro" id="IPR011333">
    <property type="entry name" value="SKP1/BTB/POZ_sf"/>
</dbReference>
<protein>
    <submittedName>
        <fullName evidence="4">Germ cell-less protein-like 1</fullName>
    </submittedName>
</protein>
<dbReference type="AlphaFoldDB" id="A0A1D1Y3T9"/>
<accession>A0A1D1Y3T9</accession>
<feature type="domain" description="BTB" evidence="3">
    <location>
        <begin position="128"/>
        <end position="198"/>
    </location>
</feature>
<evidence type="ECO:0000256" key="1">
    <source>
        <dbReference type="ARBA" id="ARBA00004906"/>
    </source>
</evidence>
<feature type="region of interest" description="Disordered" evidence="2">
    <location>
        <begin position="67"/>
        <end position="99"/>
    </location>
</feature>
<dbReference type="InterPro" id="IPR000210">
    <property type="entry name" value="BTB/POZ_dom"/>
</dbReference>
<reference evidence="4" key="1">
    <citation type="submission" date="2015-07" db="EMBL/GenBank/DDBJ databases">
        <title>Transcriptome Assembly of Anthurium amnicola.</title>
        <authorList>
            <person name="Suzuki J."/>
        </authorList>
    </citation>
    <scope>NUCLEOTIDE SEQUENCE</scope>
</reference>
<evidence type="ECO:0000259" key="3">
    <source>
        <dbReference type="PROSITE" id="PS50097"/>
    </source>
</evidence>
<feature type="non-terminal residue" evidence="4">
    <location>
        <position position="1"/>
    </location>
</feature>
<gene>
    <name evidence="4" type="primary">Gmcl1_4</name>
    <name evidence="4" type="ORF">g.77764</name>
</gene>
<dbReference type="EMBL" id="GDJX01018688">
    <property type="protein sequence ID" value="JAT49248.1"/>
    <property type="molecule type" value="Transcribed_RNA"/>
</dbReference>
<sequence>VCVCVCVSLSRPTEQESEGKRRSRTIQPDPSSRDREGPHGRRVGARETTTRRHQCAVLSPSRRVTVLERPMAVPPQSQRHHQQRMQAQQQAAAPDNDRSGAELRALDCNLAALCEHIQAEGFNAGAFSDVAVLAMGTTYLLHRLVLSRSSYFRNMLHGPWKEAGAPTLNLHIDDDNVNSEAIAAALAYLYGHHPKLNGSNAFRVLAAASFLDLQDLCAICTDFIISELWTSNFLEYQIFAESQDYGIHGERVRNACWGYLCQSGTMELKEVLPRLSSQTLHALLTSNELWVPNEEKRFELAIYTLLAKDTYIKENHTEHTSSTCEPGVSASDSASPGGKKTDARTGKKLVESELEHMSLQDNLEGQKAAQNLLVDLSDYVVDFGTDVPYRTTVPLGQTIVSATGLDPRYSCKVENVASLDNSFACADAIRLPCSHIEMQNDVEINRISGDNSSMEGPSDDNTCYHLNSNIWLSTEGSRNLPSVSTSCIPTEWGRCNTSPSWGDRKVGQKQVKPLKGSSSIHGEEQEAFINILEGGSLLYCHMSFEALLNVRKQLDELGLPCKAVNDGLWLQMLLSHRVQEIAADTCINCCLSSIQCTCRQPYGYSHGSNAVGYYRQEHNRSSAPQTMGNVYISDARGEGNGMFGPVRVHVRGPIDGLAGIGRGTTFVSGAAWPPTRLVFSRVPLGMGNRNGPQSAANDESEARVDINGDLSGDGLTALVGLSRGSNVLPVHADQTETYETDLQSRLTASSNLPSSSSISMRMVETQEHVLGLDWEDSDCSTISWDLKTPLRHFPPFRFGVEFGDVHRLADGHVKHSPDAFYAGSLWKVSVQAFNNEYPQGRRTLGLFLHRRKAEPIESLKKAHMYIDSREKVTARYQLICPSKREIMAFGNFKDSGTLLPKAPKGWGWRTALLFDELPDLLQGGALRVVAVVQLV</sequence>
<dbReference type="Pfam" id="PF00651">
    <property type="entry name" value="BTB"/>
    <property type="match status" value="1"/>
</dbReference>
<feature type="compositionally biased region" description="Basic and acidic residues" evidence="2">
    <location>
        <begin position="31"/>
        <end position="50"/>
    </location>
</feature>
<dbReference type="SMART" id="SM00225">
    <property type="entry name" value="BTB"/>
    <property type="match status" value="1"/>
</dbReference>
<proteinExistence type="predicted"/>
<dbReference type="PROSITE" id="PS50097">
    <property type="entry name" value="BTB"/>
    <property type="match status" value="1"/>
</dbReference>
<dbReference type="PANTHER" id="PTHR47369:SF1">
    <property type="entry name" value="BTB_POZ DOMAIN-CONTAINING PROTEIN"/>
    <property type="match status" value="1"/>
</dbReference>
<organism evidence="4">
    <name type="scientific">Anthurium amnicola</name>
    <dbReference type="NCBI Taxonomy" id="1678845"/>
    <lineage>
        <taxon>Eukaryota</taxon>
        <taxon>Viridiplantae</taxon>
        <taxon>Streptophyta</taxon>
        <taxon>Embryophyta</taxon>
        <taxon>Tracheophyta</taxon>
        <taxon>Spermatophyta</taxon>
        <taxon>Magnoliopsida</taxon>
        <taxon>Liliopsida</taxon>
        <taxon>Araceae</taxon>
        <taxon>Pothoideae</taxon>
        <taxon>Potheae</taxon>
        <taxon>Anthurium</taxon>
    </lineage>
</organism>
<evidence type="ECO:0000256" key="2">
    <source>
        <dbReference type="SAM" id="MobiDB-lite"/>
    </source>
</evidence>